<proteinExistence type="inferred from homology"/>
<keyword evidence="4" id="KW-0732">Signal</keyword>
<keyword evidence="2" id="KW-0378">Hydrolase</keyword>
<dbReference type="FunFam" id="3.20.20.80:FF:000064">
    <property type="entry name" value="Oligo-1,6-glucosidase"/>
    <property type="match status" value="2"/>
</dbReference>
<dbReference type="InterPro" id="IPR006047">
    <property type="entry name" value="GH13_cat_dom"/>
</dbReference>
<dbReference type="EMBL" id="CP121196">
    <property type="protein sequence ID" value="XBH19437.1"/>
    <property type="molecule type" value="Genomic_DNA"/>
</dbReference>
<dbReference type="FunFam" id="3.90.400.10:FF:000004">
    <property type="entry name" value="Oligo-1,6-glucosidase"/>
    <property type="match status" value="1"/>
</dbReference>
<keyword evidence="3" id="KW-0326">Glycosidase</keyword>
<dbReference type="GO" id="GO:0004556">
    <property type="term" value="F:alpha-amylase activity"/>
    <property type="evidence" value="ECO:0007669"/>
    <property type="project" value="TreeGrafter"/>
</dbReference>
<feature type="chain" id="PRO_5043986108" evidence="4">
    <location>
        <begin position="25"/>
        <end position="615"/>
    </location>
</feature>
<dbReference type="Gene3D" id="3.20.20.80">
    <property type="entry name" value="Glycosidases"/>
    <property type="match status" value="1"/>
</dbReference>
<dbReference type="SMART" id="SM00642">
    <property type="entry name" value="Aamy"/>
    <property type="match status" value="1"/>
</dbReference>
<dbReference type="PANTHER" id="PTHR10357">
    <property type="entry name" value="ALPHA-AMYLASE FAMILY MEMBER"/>
    <property type="match status" value="1"/>
</dbReference>
<dbReference type="AlphaFoldDB" id="A0AAU7DQ72"/>
<protein>
    <submittedName>
        <fullName evidence="6">Alpha-glucosidase</fullName>
    </submittedName>
</protein>
<evidence type="ECO:0000259" key="5">
    <source>
        <dbReference type="SMART" id="SM00642"/>
    </source>
</evidence>
<dbReference type="SUPFAM" id="SSF51445">
    <property type="entry name" value="(Trans)glycosidases"/>
    <property type="match status" value="1"/>
</dbReference>
<evidence type="ECO:0000256" key="3">
    <source>
        <dbReference type="ARBA" id="ARBA00023295"/>
    </source>
</evidence>
<evidence type="ECO:0000256" key="4">
    <source>
        <dbReference type="SAM" id="SignalP"/>
    </source>
</evidence>
<dbReference type="CDD" id="cd11333">
    <property type="entry name" value="AmyAc_SI_OligoGlu_DGase"/>
    <property type="match status" value="1"/>
</dbReference>
<organism evidence="6">
    <name type="scientific">Telmatobacter sp. DSM 110680</name>
    <dbReference type="NCBI Taxonomy" id="3036704"/>
    <lineage>
        <taxon>Bacteria</taxon>
        <taxon>Pseudomonadati</taxon>
        <taxon>Acidobacteriota</taxon>
        <taxon>Terriglobia</taxon>
        <taxon>Terriglobales</taxon>
        <taxon>Acidobacteriaceae</taxon>
        <taxon>Telmatobacter</taxon>
    </lineage>
</organism>
<dbReference type="NCBIfam" id="NF008183">
    <property type="entry name" value="PRK10933.1"/>
    <property type="match status" value="1"/>
</dbReference>
<accession>A0AAU7DQ72</accession>
<gene>
    <name evidence="6" type="ORF">P8935_08975</name>
</gene>
<sequence length="615" mass="70345">MKRTTVFLALAFVFAAISIDQTLAQQGSNAAKTERTERHSAALVNGYEPMWWKEAVVYQVYPRSFQDSNGDGIGDLNGITQHLDYLQKLGVNVIWLSPHYDSPNADNGYDIRDYRKVMKEFGTMADFDRMLAGIKARHMRLIVDLVVNHTSDEHRWFVESRSSKDNPYRDYYFWRDGKPNPADPAHPLPPNNYPSFFSGSAWQWDETTKQFYLHYFAVKQPDLNWDNPKVREDVFALMKFWLDKGVDGFRMDVIPLISKQPGLPDLTPEQMKGDFVRLWANGPHRDEYLQQMNREVLSKYDVMTVGEAIGISLEEEPKIINSERHELNMVFNFDAIRLNRGDFYSEKKWTLPQMKAIYDHHATALSKTDWDTVFLSNHDNPRLVSNFGDTSTAEFRARSAKLLETMLMTLRGTPFIYQGDELAMTNYPFTKLDQFDDIEVKNAYKDRVLAGKMTEAEFIAESQRFGRDNSRTPMQWSDSPNGGFTTAGAKPWLAVNPNYNEINAAKEQADPESVLHYTQRAIALHHGHLAFVYGDYKDLDPDNEQVYAFTRTLSTPGKPDQRFLVVLNFGEKPVDYSLPEGMTAGKLVLGNIPGAAETGGSTLKLGAWDARVYTY</sequence>
<evidence type="ECO:0000313" key="6">
    <source>
        <dbReference type="EMBL" id="XBH19437.1"/>
    </source>
</evidence>
<dbReference type="InterPro" id="IPR017853">
    <property type="entry name" value="GH"/>
</dbReference>
<feature type="domain" description="Glycosyl hydrolase family 13 catalytic" evidence="5">
    <location>
        <begin position="59"/>
        <end position="471"/>
    </location>
</feature>
<dbReference type="Pfam" id="PF00128">
    <property type="entry name" value="Alpha-amylase"/>
    <property type="match status" value="1"/>
</dbReference>
<feature type="signal peptide" evidence="4">
    <location>
        <begin position="1"/>
        <end position="24"/>
    </location>
</feature>
<dbReference type="PANTHER" id="PTHR10357:SF179">
    <property type="entry name" value="NEUTRAL AND BASIC AMINO ACID TRANSPORT PROTEIN RBAT"/>
    <property type="match status" value="1"/>
</dbReference>
<dbReference type="InterPro" id="IPR013780">
    <property type="entry name" value="Glyco_hydro_b"/>
</dbReference>
<comment type="similarity">
    <text evidence="1">Belongs to the glycosyl hydrolase 13 family.</text>
</comment>
<evidence type="ECO:0000256" key="2">
    <source>
        <dbReference type="ARBA" id="ARBA00022801"/>
    </source>
</evidence>
<dbReference type="GO" id="GO:0009313">
    <property type="term" value="P:oligosaccharide catabolic process"/>
    <property type="evidence" value="ECO:0007669"/>
    <property type="project" value="TreeGrafter"/>
</dbReference>
<dbReference type="SUPFAM" id="SSF51011">
    <property type="entry name" value="Glycosyl hydrolase domain"/>
    <property type="match status" value="1"/>
</dbReference>
<dbReference type="Gene3D" id="3.90.400.10">
    <property type="entry name" value="Oligo-1,6-glucosidase, Domain 2"/>
    <property type="match status" value="1"/>
</dbReference>
<dbReference type="RefSeq" id="WP_348264654.1">
    <property type="nucleotide sequence ID" value="NZ_CP121196.1"/>
</dbReference>
<evidence type="ECO:0000256" key="1">
    <source>
        <dbReference type="ARBA" id="ARBA00008061"/>
    </source>
</evidence>
<reference evidence="6" key="1">
    <citation type="submission" date="2023-03" db="EMBL/GenBank/DDBJ databases">
        <title>Edaphobacter sp.</title>
        <authorList>
            <person name="Huber K.J."/>
            <person name="Papendorf J."/>
            <person name="Pilke C."/>
            <person name="Bunk B."/>
            <person name="Sproeer C."/>
            <person name="Pester M."/>
        </authorList>
    </citation>
    <scope>NUCLEOTIDE SEQUENCE</scope>
    <source>
        <strain evidence="6">DSM 110680</strain>
    </source>
</reference>
<name>A0AAU7DQ72_9BACT</name>
<dbReference type="Gene3D" id="2.60.40.1180">
    <property type="entry name" value="Golgi alpha-mannosidase II"/>
    <property type="match status" value="1"/>
</dbReference>
<dbReference type="InterPro" id="IPR045857">
    <property type="entry name" value="O16G_dom_2"/>
</dbReference>